<dbReference type="KEGG" id="xeu:XSP_003832"/>
<evidence type="ECO:0000313" key="2">
    <source>
        <dbReference type="EMBL" id="CAD1796960.1"/>
    </source>
</evidence>
<evidence type="ECO:0000313" key="3">
    <source>
        <dbReference type="Proteomes" id="UP000515493"/>
    </source>
</evidence>
<dbReference type="CDD" id="cd09176">
    <property type="entry name" value="PLDc_unchar6"/>
    <property type="match status" value="1"/>
</dbReference>
<dbReference type="Gene3D" id="3.30.870.10">
    <property type="entry name" value="Endonuclease Chain A"/>
    <property type="match status" value="2"/>
</dbReference>
<dbReference type="InterPro" id="IPR059166">
    <property type="entry name" value="PLD-like_cat"/>
</dbReference>
<protein>
    <recommendedName>
        <fullName evidence="4">Phospholipase D-like domain-containing protein</fullName>
    </recommendedName>
</protein>
<evidence type="ECO:0000313" key="1">
    <source>
        <dbReference type="EMBL" id="CAD0341837.1"/>
    </source>
</evidence>
<dbReference type="RefSeq" id="WP_119131594.1">
    <property type="nucleotide sequence ID" value="NZ_LR861803.1"/>
</dbReference>
<evidence type="ECO:0008006" key="4">
    <source>
        <dbReference type="Google" id="ProtNLM"/>
    </source>
</evidence>
<dbReference type="Proteomes" id="UP000515493">
    <property type="component" value="Chromosome"/>
</dbReference>
<reference evidence="1 3" key="1">
    <citation type="submission" date="2020-07" db="EMBL/GenBank/DDBJ databases">
        <authorList>
            <person name="Teixeira M."/>
        </authorList>
    </citation>
    <scope>NUCLEOTIDE SEQUENCE</scope>
    <source>
        <strain evidence="2">1</strain>
        <strain evidence="1">Xanthomonas sp. CPBF 367</strain>
    </source>
</reference>
<dbReference type="GeneID" id="79391128"/>
<organism evidence="1">
    <name type="scientific">Xanthomonas euroxanthea</name>
    <dbReference type="NCBI Taxonomy" id="2259622"/>
    <lineage>
        <taxon>Bacteria</taxon>
        <taxon>Pseudomonadati</taxon>
        <taxon>Pseudomonadota</taxon>
        <taxon>Gammaproteobacteria</taxon>
        <taxon>Lysobacterales</taxon>
        <taxon>Lysobacteraceae</taxon>
        <taxon>Xanthomonas</taxon>
    </lineage>
</organism>
<name>A0A8E4E8R5_9XANT</name>
<dbReference type="EMBL" id="LR824641">
    <property type="protein sequence ID" value="CAD0341837.1"/>
    <property type="molecule type" value="Genomic_DNA"/>
</dbReference>
<accession>A0A8E4E8R5</accession>
<dbReference type="EMBL" id="LR861803">
    <property type="protein sequence ID" value="CAD1796960.1"/>
    <property type="molecule type" value="Genomic_DNA"/>
</dbReference>
<sequence>MKLFEQFSQRGYHSCVMTSFAIDFAAFENVLLNRLRSVGCNNNLVIADAGMLAYAMASTSEFPLHAGRRYTVTGAKAEGVFHPKLILQLGVKVGRLFVSSANLTAPGLGGNKEVIGQVAASSGMIGESQLLASAWRYAQSFLDLEQEAIANQVARIRKQTAWLMDIQPADGLVSLSNGDAAAFLDSQSKQTTSTRFSRYIAGDNVKKLIVISPYWDEDLRTLRTLQKAIGADEVCVLVGGPAPSFPAQALKDSDSIRLYSLTGEQSRFVHGKVYIAQTKQADHVLYGSANCTTAGLGGARLFPWRNEEACLYRRMKVGAALSELGLTASLVKGRALGGSDLPRWHVRPDVPRNAAMARNPGRFEIKGTHLLWWPSTAYSHPDSRLDLLDQNGTALPVELNKHTAWVDAARRYTMPPLTEMPYFARARVGDNTSVASIIVLADVLRQETREPRSRRFDEESSRLRGNERIGPWILEFIDLIAQAETAELESEPDQIKAGKKKPAARLRAPTLSSRTLSYEEFTANRKSGPDHKTEFHQAFAGSDFDLVRRYLNRLIGLEAGPVEHAQLDDAADVRAALELQDEAQVDQDDDYSPTQVQLYAGDFSEDRRQQLEKDKIRGAFAARLAARDEIVAFSAKFCDQMRQKAKKSPLVLQDMFRLRAVLLMMLGAAYPIGSDRLKGHGTEWQVLPADGEQSWALLIGRLLSTFFNKEGDLIGELRVVRGADGPAVELVEGVVTCIWAILACRIAVEARGGMHGMDVRLSELSDRIYERSGLTQVELQEGTVATVLRKMTSTFPLGFSLEEMLSLHQAATEKLQLKLENQKPSP</sequence>
<gene>
    <name evidence="1" type="ORF">XSP_003832</name>
</gene>
<dbReference type="AlphaFoldDB" id="A0A8E4E8R5"/>
<proteinExistence type="predicted"/>